<dbReference type="InterPro" id="IPR052343">
    <property type="entry name" value="Retrotransposon-Effector_Assoc"/>
</dbReference>
<sequence length="283" mass="31800">MVLIPKKGGVEDLKDSRPTSLVGSLYKLLAKVLANSLKKVVGKVVSMSQNAIVEVSFYVLINGTPFGFFQSFRGLRQEDPLSPYLSVIVMEAFNCLLKRVKEGGFLSGWWFNSRGVGVEISHLLFAYDTLVFCEPSLNQLTYLSWLLMWFEAMSGLRVNLEKSKLILVGRVDIVVDLAQEFGCKISVFPSSYLSLPLGAHFKDVVVWDGVEERLWKRRQVICGKYGEEVGGWCSCEVRERFGVGGLDFRRIGGVATMLEAPLFPPYLLCPHPRRLGWKMFGTL</sequence>
<proteinExistence type="predicted"/>
<protein>
    <submittedName>
        <fullName evidence="1">Uncharacterized protein</fullName>
    </submittedName>
</protein>
<dbReference type="PANTHER" id="PTHR46890:SF50">
    <property type="entry name" value="RNA-DIRECTED DNA POLYMERASE, EUKARYOTA, REVERSE TRANSCRIPTASE ZINC-BINDING DOMAIN PROTEIN-RELATED"/>
    <property type="match status" value="1"/>
</dbReference>
<evidence type="ECO:0000313" key="2">
    <source>
        <dbReference type="Proteomes" id="UP000288805"/>
    </source>
</evidence>
<name>A0A438HBA5_VITVI</name>
<dbReference type="EMBL" id="QGNW01000249">
    <property type="protein sequence ID" value="RVW81738.1"/>
    <property type="molecule type" value="Genomic_DNA"/>
</dbReference>
<dbReference type="Proteomes" id="UP000288805">
    <property type="component" value="Unassembled WGS sequence"/>
</dbReference>
<reference evidence="1 2" key="1">
    <citation type="journal article" date="2018" name="PLoS Genet.">
        <title>Population sequencing reveals clonal diversity and ancestral inbreeding in the grapevine cultivar Chardonnay.</title>
        <authorList>
            <person name="Roach M.J."/>
            <person name="Johnson D.L."/>
            <person name="Bohlmann J."/>
            <person name="van Vuuren H.J."/>
            <person name="Jones S.J."/>
            <person name="Pretorius I.S."/>
            <person name="Schmidt S.A."/>
            <person name="Borneman A.R."/>
        </authorList>
    </citation>
    <scope>NUCLEOTIDE SEQUENCE [LARGE SCALE GENOMIC DNA]</scope>
    <source>
        <strain evidence="2">cv. Chardonnay</strain>
        <tissue evidence="1">Leaf</tissue>
    </source>
</reference>
<accession>A0A438HBA5</accession>
<comment type="caution">
    <text evidence="1">The sequence shown here is derived from an EMBL/GenBank/DDBJ whole genome shotgun (WGS) entry which is preliminary data.</text>
</comment>
<gene>
    <name evidence="1" type="ORF">CK203_049545</name>
</gene>
<dbReference type="AlphaFoldDB" id="A0A438HBA5"/>
<dbReference type="PANTHER" id="PTHR46890">
    <property type="entry name" value="NON-LTR RETROLELEMENT REVERSE TRANSCRIPTASE-LIKE PROTEIN-RELATED"/>
    <property type="match status" value="1"/>
</dbReference>
<organism evidence="1 2">
    <name type="scientific">Vitis vinifera</name>
    <name type="common">Grape</name>
    <dbReference type="NCBI Taxonomy" id="29760"/>
    <lineage>
        <taxon>Eukaryota</taxon>
        <taxon>Viridiplantae</taxon>
        <taxon>Streptophyta</taxon>
        <taxon>Embryophyta</taxon>
        <taxon>Tracheophyta</taxon>
        <taxon>Spermatophyta</taxon>
        <taxon>Magnoliopsida</taxon>
        <taxon>eudicotyledons</taxon>
        <taxon>Gunneridae</taxon>
        <taxon>Pentapetalae</taxon>
        <taxon>rosids</taxon>
        <taxon>Vitales</taxon>
        <taxon>Vitaceae</taxon>
        <taxon>Viteae</taxon>
        <taxon>Vitis</taxon>
    </lineage>
</organism>
<evidence type="ECO:0000313" key="1">
    <source>
        <dbReference type="EMBL" id="RVW81738.1"/>
    </source>
</evidence>